<dbReference type="GO" id="GO:0005762">
    <property type="term" value="C:mitochondrial large ribosomal subunit"/>
    <property type="evidence" value="ECO:0007669"/>
    <property type="project" value="TreeGrafter"/>
</dbReference>
<dbReference type="KEGG" id="lpan:LPMP_301110"/>
<dbReference type="EMBL" id="CP009399">
    <property type="protein sequence ID" value="AIO00344.1"/>
    <property type="molecule type" value="Genomic_DNA"/>
</dbReference>
<dbReference type="InterPro" id="IPR052104">
    <property type="entry name" value="Mito_Release_Factor_mL62"/>
</dbReference>
<dbReference type="GO" id="GO:0004045">
    <property type="term" value="F:peptidyl-tRNA hydrolase activity"/>
    <property type="evidence" value="ECO:0007669"/>
    <property type="project" value="TreeGrafter"/>
</dbReference>
<dbReference type="RefSeq" id="XP_010701144.1">
    <property type="nucleotide sequence ID" value="XM_010702842.1"/>
</dbReference>
<dbReference type="OrthoDB" id="270639at2759"/>
<accession>A0A088RWE5</accession>
<dbReference type="SUPFAM" id="SSF75620">
    <property type="entry name" value="Release factor"/>
    <property type="match status" value="1"/>
</dbReference>
<dbReference type="VEuPathDB" id="TriTrypDB:LPMP_301110"/>
<feature type="domain" description="Prokaryotic-type class I peptide chain release factors" evidence="3">
    <location>
        <begin position="66"/>
        <end position="160"/>
    </location>
</feature>
<dbReference type="AlphaFoldDB" id="A0A088RWE5"/>
<protein>
    <submittedName>
        <fullName evidence="4">Peptide chain release factor, putative</fullName>
    </submittedName>
</protein>
<gene>
    <name evidence="4" type="ORF">LPMP_301110</name>
</gene>
<dbReference type="GO" id="GO:0016150">
    <property type="term" value="F:translation release factor activity, codon nonspecific"/>
    <property type="evidence" value="ECO:0007669"/>
    <property type="project" value="TreeGrafter"/>
</dbReference>
<dbReference type="eggNOG" id="ENOG502S110">
    <property type="taxonomic scope" value="Eukaryota"/>
</dbReference>
<feature type="region of interest" description="Disordered" evidence="2">
    <location>
        <begin position="184"/>
        <end position="203"/>
    </location>
</feature>
<keyword evidence="5" id="KW-1185">Reference proteome</keyword>
<reference evidence="4 5" key="1">
    <citation type="journal article" date="2015" name="Sci. Rep.">
        <title>The genome of Leishmania panamensis: insights into genomics of the L. (Viannia) subgenus.</title>
        <authorList>
            <person name="Llanes A."/>
            <person name="Restrepo C.M."/>
            <person name="Vecchio G.D."/>
            <person name="Anguizola F.J."/>
            <person name="Lleonart R."/>
        </authorList>
    </citation>
    <scope>NUCLEOTIDE SEQUENCE [LARGE SCALE GENOMIC DNA]</scope>
    <source>
        <strain evidence="4 5">MHOM/PA/94/PSC-1</strain>
    </source>
</reference>
<name>A0A088RWE5_LEIPA</name>
<evidence type="ECO:0000259" key="3">
    <source>
        <dbReference type="Pfam" id="PF00472"/>
    </source>
</evidence>
<evidence type="ECO:0000256" key="1">
    <source>
        <dbReference type="ARBA" id="ARBA00010835"/>
    </source>
</evidence>
<dbReference type="PANTHER" id="PTHR11075:SF54">
    <property type="entry name" value="LARGE RIBOSOMAL SUBUNIT PROTEIN ML62"/>
    <property type="match status" value="1"/>
</dbReference>
<sequence length="203" mass="22502">MPVRLLLGTGLVHARRVPRGLSPMLSCCTPHHLTASLSSLTERARASHISSFKESGYYRLENPKRISIDPCVYEIRTMRGSGPGGQGVDSSSNKVELRADMELLSEFFDEELLAALRRNEAGGALTADGTTILVSCHEHRSALQNKEGCLRKLQALLHKASWVPPVEADPVERPSFVVTEHKGRRRKKSNMGRMTRSARCGLW</sequence>
<dbReference type="InterPro" id="IPR000352">
    <property type="entry name" value="Pep_chain_release_fac_I"/>
</dbReference>
<comment type="similarity">
    <text evidence="1">Belongs to the prokaryotic/mitochondrial release factor family.</text>
</comment>
<dbReference type="InterPro" id="IPR045853">
    <property type="entry name" value="Pep_chain_release_fac_I_sf"/>
</dbReference>
<dbReference type="GO" id="GO:0070126">
    <property type="term" value="P:mitochondrial translational termination"/>
    <property type="evidence" value="ECO:0007669"/>
    <property type="project" value="TreeGrafter"/>
</dbReference>
<dbReference type="Proteomes" id="UP000063063">
    <property type="component" value="Chromosome 30"/>
</dbReference>
<dbReference type="GeneID" id="22577165"/>
<dbReference type="VEuPathDB" id="TriTrypDB:LPAL13_300016300"/>
<proteinExistence type="inferred from homology"/>
<organism evidence="4 5">
    <name type="scientific">Leishmania panamensis</name>
    <dbReference type="NCBI Taxonomy" id="5679"/>
    <lineage>
        <taxon>Eukaryota</taxon>
        <taxon>Discoba</taxon>
        <taxon>Euglenozoa</taxon>
        <taxon>Kinetoplastea</taxon>
        <taxon>Metakinetoplastina</taxon>
        <taxon>Trypanosomatida</taxon>
        <taxon>Trypanosomatidae</taxon>
        <taxon>Leishmaniinae</taxon>
        <taxon>Leishmania</taxon>
        <taxon>Leishmania guyanensis species complex</taxon>
    </lineage>
</organism>
<evidence type="ECO:0000313" key="5">
    <source>
        <dbReference type="Proteomes" id="UP000063063"/>
    </source>
</evidence>
<dbReference type="Pfam" id="PF00472">
    <property type="entry name" value="RF-1"/>
    <property type="match status" value="1"/>
</dbReference>
<dbReference type="PANTHER" id="PTHR11075">
    <property type="entry name" value="PEPTIDE CHAIN RELEASE FACTOR"/>
    <property type="match status" value="1"/>
</dbReference>
<evidence type="ECO:0000256" key="2">
    <source>
        <dbReference type="SAM" id="MobiDB-lite"/>
    </source>
</evidence>
<evidence type="ECO:0000313" key="4">
    <source>
        <dbReference type="EMBL" id="AIO00344.1"/>
    </source>
</evidence>
<dbReference type="Gene3D" id="3.30.160.20">
    <property type="match status" value="1"/>
</dbReference>